<dbReference type="SUPFAM" id="SSF81296">
    <property type="entry name" value="E set domains"/>
    <property type="match status" value="1"/>
</dbReference>
<dbReference type="InterPro" id="IPR014755">
    <property type="entry name" value="Cu-Rt/internalin_Ig-like"/>
</dbReference>
<dbReference type="Gene3D" id="2.60.40.1220">
    <property type="match status" value="1"/>
</dbReference>
<reference evidence="8" key="1">
    <citation type="submission" date="2023-07" db="EMBL/GenBank/DDBJ databases">
        <title>Duganella aceri sp. nov., isolated from tree sap.</title>
        <authorList>
            <person name="Kim I.S."/>
        </authorList>
    </citation>
    <scope>NUCLEOTIDE SEQUENCE [LARGE SCALE GENOMIC DNA]</scope>
    <source>
        <strain evidence="8">SAP-35</strain>
    </source>
</reference>
<accession>A0ABX0FH81</accession>
<evidence type="ECO:0000256" key="2">
    <source>
        <dbReference type="ARBA" id="ARBA00022723"/>
    </source>
</evidence>
<comment type="subcellular location">
    <subcellularLocation>
        <location evidence="1">Cell envelope</location>
    </subcellularLocation>
</comment>
<evidence type="ECO:0000313" key="8">
    <source>
        <dbReference type="Proteomes" id="UP000666369"/>
    </source>
</evidence>
<dbReference type="PANTHER" id="PTHR34820:SF4">
    <property type="entry name" value="INNER MEMBRANE PROTEIN YEBZ"/>
    <property type="match status" value="1"/>
</dbReference>
<dbReference type="PANTHER" id="PTHR34820">
    <property type="entry name" value="INNER MEMBRANE PROTEIN YEBZ"/>
    <property type="match status" value="1"/>
</dbReference>
<keyword evidence="2" id="KW-0479">Metal-binding</keyword>
<evidence type="ECO:0000256" key="3">
    <source>
        <dbReference type="ARBA" id="ARBA00022729"/>
    </source>
</evidence>
<proteinExistence type="predicted"/>
<dbReference type="InterPro" id="IPR014756">
    <property type="entry name" value="Ig_E-set"/>
</dbReference>
<keyword evidence="3 5" id="KW-0732">Signal</keyword>
<sequence>MKRLHVMLLSLVLSASAVAHPKLTKSEPAADAVLDAAPKIISVTFNEPLEGAFSTITLKRADGAAVVTQPAKVDPATPLELVLQAPALTAGEYVAHYAVIGHDGHRREGDLKFTVK</sequence>
<evidence type="ECO:0000256" key="5">
    <source>
        <dbReference type="SAM" id="SignalP"/>
    </source>
</evidence>
<evidence type="ECO:0000256" key="4">
    <source>
        <dbReference type="ARBA" id="ARBA00023008"/>
    </source>
</evidence>
<name>A0ABX0FH81_9BURK</name>
<comment type="caution">
    <text evidence="7">The sequence shown here is derived from an EMBL/GenBank/DDBJ whole genome shotgun (WGS) entry which is preliminary data.</text>
</comment>
<evidence type="ECO:0000259" key="6">
    <source>
        <dbReference type="Pfam" id="PF04234"/>
    </source>
</evidence>
<feature type="chain" id="PRO_5046128310" evidence="5">
    <location>
        <begin position="20"/>
        <end position="116"/>
    </location>
</feature>
<organism evidence="7 8">
    <name type="scientific">Duganella aceris</name>
    <dbReference type="NCBI Taxonomy" id="2703883"/>
    <lineage>
        <taxon>Bacteria</taxon>
        <taxon>Pseudomonadati</taxon>
        <taxon>Pseudomonadota</taxon>
        <taxon>Betaproteobacteria</taxon>
        <taxon>Burkholderiales</taxon>
        <taxon>Oxalobacteraceae</taxon>
        <taxon>Telluria group</taxon>
        <taxon>Duganella</taxon>
    </lineage>
</organism>
<dbReference type="RefSeq" id="WP_166100208.1">
    <property type="nucleotide sequence ID" value="NZ_JAADJT010000002.1"/>
</dbReference>
<dbReference type="Proteomes" id="UP000666369">
    <property type="component" value="Unassembled WGS sequence"/>
</dbReference>
<protein>
    <submittedName>
        <fullName evidence="7">Copper resistance protein CopC</fullName>
    </submittedName>
</protein>
<dbReference type="InterPro" id="IPR032694">
    <property type="entry name" value="CopC/D"/>
</dbReference>
<keyword evidence="4" id="KW-0186">Copper</keyword>
<feature type="domain" description="CopC" evidence="6">
    <location>
        <begin position="20"/>
        <end position="115"/>
    </location>
</feature>
<gene>
    <name evidence="7" type="ORF">GW587_06720</name>
</gene>
<dbReference type="Pfam" id="PF04234">
    <property type="entry name" value="CopC"/>
    <property type="match status" value="1"/>
</dbReference>
<feature type="signal peptide" evidence="5">
    <location>
        <begin position="1"/>
        <end position="19"/>
    </location>
</feature>
<dbReference type="InterPro" id="IPR007348">
    <property type="entry name" value="CopC_dom"/>
</dbReference>
<dbReference type="EMBL" id="JAADJT010000002">
    <property type="protein sequence ID" value="NGZ83950.1"/>
    <property type="molecule type" value="Genomic_DNA"/>
</dbReference>
<evidence type="ECO:0000256" key="1">
    <source>
        <dbReference type="ARBA" id="ARBA00004196"/>
    </source>
</evidence>
<keyword evidence="8" id="KW-1185">Reference proteome</keyword>
<evidence type="ECO:0000313" key="7">
    <source>
        <dbReference type="EMBL" id="NGZ83950.1"/>
    </source>
</evidence>